<comment type="caution">
    <text evidence="1">The sequence shown here is derived from an EMBL/GenBank/DDBJ whole genome shotgun (WGS) entry which is preliminary data.</text>
</comment>
<name>A0ABP0G039_CLALP</name>
<dbReference type="InterPro" id="IPR036875">
    <property type="entry name" value="Znf_CCHC_sf"/>
</dbReference>
<evidence type="ECO:0000313" key="1">
    <source>
        <dbReference type="EMBL" id="CAK8685192.1"/>
    </source>
</evidence>
<proteinExistence type="predicted"/>
<protein>
    <recommendedName>
        <fullName evidence="3">CCHC-type domain-containing protein</fullName>
    </recommendedName>
</protein>
<dbReference type="EMBL" id="CAWYQH010000099">
    <property type="protein sequence ID" value="CAK8685192.1"/>
    <property type="molecule type" value="Genomic_DNA"/>
</dbReference>
<gene>
    <name evidence="1" type="ORF">CVLEPA_LOCUS16335</name>
</gene>
<dbReference type="Proteomes" id="UP001642483">
    <property type="component" value="Unassembled WGS sequence"/>
</dbReference>
<organism evidence="1 2">
    <name type="scientific">Clavelina lepadiformis</name>
    <name type="common">Light-bulb sea squirt</name>
    <name type="synonym">Ascidia lepadiformis</name>
    <dbReference type="NCBI Taxonomy" id="159417"/>
    <lineage>
        <taxon>Eukaryota</taxon>
        <taxon>Metazoa</taxon>
        <taxon>Chordata</taxon>
        <taxon>Tunicata</taxon>
        <taxon>Ascidiacea</taxon>
        <taxon>Aplousobranchia</taxon>
        <taxon>Clavelinidae</taxon>
        <taxon>Clavelina</taxon>
    </lineage>
</organism>
<dbReference type="SUPFAM" id="SSF57756">
    <property type="entry name" value="Retrovirus zinc finger-like domains"/>
    <property type="match status" value="1"/>
</dbReference>
<evidence type="ECO:0008006" key="3">
    <source>
        <dbReference type="Google" id="ProtNLM"/>
    </source>
</evidence>
<sequence length="92" mass="10907">MASCHNAAEHQSKPSYYKYEGQEKTFHYCAESGHLVKDCPYRSRKQEVVNESWDKISGNRRSTARVTFRKLNKDEEPELYLLRNFFRSAELD</sequence>
<keyword evidence="2" id="KW-1185">Reference proteome</keyword>
<evidence type="ECO:0000313" key="2">
    <source>
        <dbReference type="Proteomes" id="UP001642483"/>
    </source>
</evidence>
<reference evidence="1 2" key="1">
    <citation type="submission" date="2024-02" db="EMBL/GenBank/DDBJ databases">
        <authorList>
            <person name="Daric V."/>
            <person name="Darras S."/>
        </authorList>
    </citation>
    <scope>NUCLEOTIDE SEQUENCE [LARGE SCALE GENOMIC DNA]</scope>
</reference>
<accession>A0ABP0G039</accession>